<evidence type="ECO:0000313" key="2">
    <source>
        <dbReference type="EMBL" id="CAB3706419.1"/>
    </source>
</evidence>
<evidence type="ECO:0000259" key="1">
    <source>
        <dbReference type="Pfam" id="PF13817"/>
    </source>
</evidence>
<protein>
    <recommendedName>
        <fullName evidence="1">Transposase IS66 C-terminal domain-containing protein</fullName>
    </recommendedName>
</protein>
<reference evidence="2 3" key="1">
    <citation type="submission" date="2020-04" db="EMBL/GenBank/DDBJ databases">
        <authorList>
            <person name="De Canck E."/>
        </authorList>
    </citation>
    <scope>NUCLEOTIDE SEQUENCE [LARGE SCALE GENOMIC DNA]</scope>
    <source>
        <strain evidence="2 3">LMG 22037</strain>
    </source>
</reference>
<evidence type="ECO:0000313" key="3">
    <source>
        <dbReference type="Proteomes" id="UP000494249"/>
    </source>
</evidence>
<accession>A0A6J5BHP3</accession>
<name>A0A6J5BHP3_9BURK</name>
<proteinExistence type="predicted"/>
<dbReference type="InterPro" id="IPR039552">
    <property type="entry name" value="IS66_C"/>
</dbReference>
<gene>
    <name evidence="2" type="ORF">LMG22037_03797</name>
</gene>
<dbReference type="Pfam" id="PF13817">
    <property type="entry name" value="DDE_Tnp_IS66_C"/>
    <property type="match status" value="1"/>
</dbReference>
<dbReference type="EMBL" id="CADIKB010000019">
    <property type="protein sequence ID" value="CAB3706419.1"/>
    <property type="molecule type" value="Genomic_DNA"/>
</dbReference>
<dbReference type="AlphaFoldDB" id="A0A6J5BHP3"/>
<dbReference type="Proteomes" id="UP000494249">
    <property type="component" value="Unassembled WGS sequence"/>
</dbReference>
<feature type="domain" description="Transposase IS66 C-terminal" evidence="1">
    <location>
        <begin position="3"/>
        <end position="38"/>
    </location>
</feature>
<organism evidence="2 3">
    <name type="scientific">Paraburkholderia phenoliruptrix</name>
    <dbReference type="NCBI Taxonomy" id="252970"/>
    <lineage>
        <taxon>Bacteria</taxon>
        <taxon>Pseudomonadati</taxon>
        <taxon>Pseudomonadota</taxon>
        <taxon>Betaproteobacteria</taxon>
        <taxon>Burkholderiales</taxon>
        <taxon>Burkholderiaceae</taxon>
        <taxon>Paraburkholderia</taxon>
    </lineage>
</organism>
<sequence length="78" mass="8856">MYSLIGSARLNGIDPETYLHYVIERITDRAVNRIDELLERRAAVASLRTHQSHSLTVRIVVVNEIRDGANYHQINAAV</sequence>